<evidence type="ECO:0000259" key="7">
    <source>
        <dbReference type="PROSITE" id="PS50217"/>
    </source>
</evidence>
<keyword evidence="5" id="KW-0539">Nucleus</keyword>
<dbReference type="Pfam" id="PF00170">
    <property type="entry name" value="bZIP_1"/>
    <property type="match status" value="1"/>
</dbReference>
<dbReference type="InterPro" id="IPR004827">
    <property type="entry name" value="bZIP"/>
</dbReference>
<evidence type="ECO:0000256" key="4">
    <source>
        <dbReference type="ARBA" id="ARBA00023163"/>
    </source>
</evidence>
<dbReference type="PROSITE" id="PS50217">
    <property type="entry name" value="BZIP"/>
    <property type="match status" value="1"/>
</dbReference>
<evidence type="ECO:0000256" key="2">
    <source>
        <dbReference type="ARBA" id="ARBA00023015"/>
    </source>
</evidence>
<keyword evidence="2" id="KW-0805">Transcription regulation</keyword>
<evidence type="ECO:0000313" key="8">
    <source>
        <dbReference type="Proteomes" id="UP000515152"/>
    </source>
</evidence>
<dbReference type="FunFam" id="1.20.5.170:FF:000125">
    <property type="entry name" value="LAS1-like, ribosome biogenesis factor"/>
    <property type="match status" value="1"/>
</dbReference>
<evidence type="ECO:0000256" key="3">
    <source>
        <dbReference type="ARBA" id="ARBA00023125"/>
    </source>
</evidence>
<dbReference type="RefSeq" id="XP_031427992.1">
    <property type="nucleotide sequence ID" value="XM_031572132.2"/>
</dbReference>
<dbReference type="OrthoDB" id="6606299at2759"/>
<dbReference type="KEGG" id="char:105900413"/>
<keyword evidence="3" id="KW-0238">DNA-binding</keyword>
<dbReference type="PANTHER" id="PTHR46542">
    <property type="entry name" value="X-BOX BINDING PROTEIN 1"/>
    <property type="match status" value="1"/>
</dbReference>
<feature type="domain" description="BZIP" evidence="7">
    <location>
        <begin position="140"/>
        <end position="198"/>
    </location>
</feature>
<reference evidence="9" key="1">
    <citation type="submission" date="2025-08" db="UniProtKB">
        <authorList>
            <consortium name="RefSeq"/>
        </authorList>
    </citation>
    <scope>IDENTIFICATION</scope>
</reference>
<protein>
    <recommendedName>
        <fullName evidence="6">X-box-binding protein 1</fullName>
    </recommendedName>
</protein>
<evidence type="ECO:0000256" key="6">
    <source>
        <dbReference type="ARBA" id="ARBA00040165"/>
    </source>
</evidence>
<keyword evidence="8" id="KW-1185">Reference proteome</keyword>
<proteinExistence type="predicted"/>
<dbReference type="InterPro" id="IPR046347">
    <property type="entry name" value="bZIP_sf"/>
</dbReference>
<dbReference type="Proteomes" id="UP000515152">
    <property type="component" value="Chromosome 8"/>
</dbReference>
<evidence type="ECO:0000256" key="5">
    <source>
        <dbReference type="ARBA" id="ARBA00023242"/>
    </source>
</evidence>
<dbReference type="AlphaFoldDB" id="A0A6P8FXT2"/>
<dbReference type="InterPro" id="IPR052470">
    <property type="entry name" value="ER_Stress-Reg_TF"/>
</dbReference>
<dbReference type="CTD" id="58487"/>
<evidence type="ECO:0000313" key="9">
    <source>
        <dbReference type="RefSeq" id="XP_031427992.1"/>
    </source>
</evidence>
<organism evidence="8 9">
    <name type="scientific">Clupea harengus</name>
    <name type="common">Atlantic herring</name>
    <dbReference type="NCBI Taxonomy" id="7950"/>
    <lineage>
        <taxon>Eukaryota</taxon>
        <taxon>Metazoa</taxon>
        <taxon>Chordata</taxon>
        <taxon>Craniata</taxon>
        <taxon>Vertebrata</taxon>
        <taxon>Euteleostomi</taxon>
        <taxon>Actinopterygii</taxon>
        <taxon>Neopterygii</taxon>
        <taxon>Teleostei</taxon>
        <taxon>Clupei</taxon>
        <taxon>Clupeiformes</taxon>
        <taxon>Clupeoidei</taxon>
        <taxon>Clupeidae</taxon>
        <taxon>Clupea</taxon>
    </lineage>
</organism>
<dbReference type="GO" id="GO:0000981">
    <property type="term" value="F:DNA-binding transcription factor activity, RNA polymerase II-specific"/>
    <property type="evidence" value="ECO:0007669"/>
    <property type="project" value="TreeGrafter"/>
</dbReference>
<dbReference type="SMART" id="SM00338">
    <property type="entry name" value="BRLZ"/>
    <property type="match status" value="1"/>
</dbReference>
<sequence>MGLYYIPMERSTVTTSWFFKEGTDKMKMITRKRGRTSNSMNDMFKPDVTDVEKALPVQAGPRRDISLEASRSPSEDIELFSLEDFSWVLDKDPLPPLGDIDPFCEAEDGSSTDQDFLVGDPVHTSQRRSTDQATSDFYGRRINKNAIAARINRLKKKEYVCGLEKKVGSLTTENQILKQENGHLNKRVEELENETRYLRAVLANDSMLGTLLSRLSGVNGMKFSTSIFQGAEANDHDYALPSKRVKVEEEETSGGVCLHVDKDHVSVEFCTKCAESASATHKIFFLGATQGEGIPGLRGCNQDVRRRHKTMYVHHTFLEMQKLISSSDINMT</sequence>
<dbReference type="GeneID" id="105900413"/>
<dbReference type="PANTHER" id="PTHR46542:SF1">
    <property type="entry name" value="X-BOX BINDING PROTEIN 1"/>
    <property type="match status" value="1"/>
</dbReference>
<keyword evidence="1" id="KW-0832">Ubl conjugation</keyword>
<accession>A0A6P8FXT2</accession>
<dbReference type="GO" id="GO:0000977">
    <property type="term" value="F:RNA polymerase II transcription regulatory region sequence-specific DNA binding"/>
    <property type="evidence" value="ECO:0007669"/>
    <property type="project" value="TreeGrafter"/>
</dbReference>
<keyword evidence="4" id="KW-0804">Transcription</keyword>
<dbReference type="Gene3D" id="1.20.5.170">
    <property type="match status" value="1"/>
</dbReference>
<evidence type="ECO:0000256" key="1">
    <source>
        <dbReference type="ARBA" id="ARBA00022843"/>
    </source>
</evidence>
<dbReference type="SUPFAM" id="SSF57959">
    <property type="entry name" value="Leucine zipper domain"/>
    <property type="match status" value="1"/>
</dbReference>
<gene>
    <name evidence="9" type="primary">crebzf</name>
</gene>
<name>A0A6P8FXT2_CLUHA</name>
<dbReference type="GO" id="GO:0005634">
    <property type="term" value="C:nucleus"/>
    <property type="evidence" value="ECO:0007669"/>
    <property type="project" value="TreeGrafter"/>
</dbReference>
<dbReference type="CDD" id="cd14706">
    <property type="entry name" value="bZIP_CREBZF"/>
    <property type="match status" value="1"/>
</dbReference>